<dbReference type="InterPro" id="IPR036097">
    <property type="entry name" value="HisK_dim/P_sf"/>
</dbReference>
<dbReference type="PANTHER" id="PTHR44936">
    <property type="entry name" value="SENSOR PROTEIN CREC"/>
    <property type="match status" value="1"/>
</dbReference>
<comment type="caution">
    <text evidence="13">The sequence shown here is derived from an EMBL/GenBank/DDBJ whole genome shotgun (WGS) entry which is preliminary data.</text>
</comment>
<keyword evidence="14" id="KW-1185">Reference proteome</keyword>
<organism evidence="13 14">
    <name type="scientific">Yoonia maricola</name>
    <dbReference type="NCBI Taxonomy" id="420999"/>
    <lineage>
        <taxon>Bacteria</taxon>
        <taxon>Pseudomonadati</taxon>
        <taxon>Pseudomonadota</taxon>
        <taxon>Alphaproteobacteria</taxon>
        <taxon>Rhodobacterales</taxon>
        <taxon>Paracoccaceae</taxon>
        <taxon>Yoonia</taxon>
    </lineage>
</organism>
<dbReference type="Pfam" id="PF02518">
    <property type="entry name" value="HATPase_c"/>
    <property type="match status" value="1"/>
</dbReference>
<keyword evidence="8 13" id="KW-0418">Kinase</keyword>
<evidence type="ECO:0000313" key="14">
    <source>
        <dbReference type="Proteomes" id="UP000228531"/>
    </source>
</evidence>
<keyword evidence="7" id="KW-0547">Nucleotide-binding</keyword>
<evidence type="ECO:0000256" key="5">
    <source>
        <dbReference type="ARBA" id="ARBA00022553"/>
    </source>
</evidence>
<evidence type="ECO:0000256" key="4">
    <source>
        <dbReference type="ARBA" id="ARBA00022475"/>
    </source>
</evidence>
<evidence type="ECO:0000256" key="2">
    <source>
        <dbReference type="ARBA" id="ARBA00004651"/>
    </source>
</evidence>
<dbReference type="GO" id="GO:0005886">
    <property type="term" value="C:plasma membrane"/>
    <property type="evidence" value="ECO:0007669"/>
    <property type="project" value="UniProtKB-SubCell"/>
</dbReference>
<keyword evidence="9" id="KW-0067">ATP-binding</keyword>
<sequence>MSRRVTAKWRPPLALVLGGTLAAVFCLPLIGIGYFRVAGGVLGWAETSWMIGWMAFFATVILGALLWRLVLRPVRALTAYAENEGETAEPTHFGTPEFSQLGQAVLEMTSALRGREAVLRSYADHVTHELKSPLTVIQGAAELLENPDLSDADRSKLLQGITDNTRRMEALLDSQRALAQAQEVIPAGDCRLSDVLAGVEGAVVVTDGDIPLPREVMDLVVTHLAGNALAHGATVVSFDFQCVRLLISDNGSGISDGNRERIFDPFFTTRRAEGGTGMGLPIVRRMLQSQGADIQLLDGPTAVFEIRF</sequence>
<keyword evidence="4" id="KW-1003">Cell membrane</keyword>
<evidence type="ECO:0000313" key="13">
    <source>
        <dbReference type="EMBL" id="PJI92958.1"/>
    </source>
</evidence>
<keyword evidence="6" id="KW-0808">Transferase</keyword>
<dbReference type="Proteomes" id="UP000228531">
    <property type="component" value="Unassembled WGS sequence"/>
</dbReference>
<gene>
    <name evidence="13" type="ORF">BC777_1825</name>
</gene>
<keyword evidence="10" id="KW-0812">Transmembrane</keyword>
<name>A0A2M8WPU7_9RHOB</name>
<dbReference type="Pfam" id="PF00512">
    <property type="entry name" value="HisKA"/>
    <property type="match status" value="1"/>
</dbReference>
<dbReference type="PRINTS" id="PR00344">
    <property type="entry name" value="BCTRLSENSOR"/>
</dbReference>
<evidence type="ECO:0000256" key="7">
    <source>
        <dbReference type="ARBA" id="ARBA00022741"/>
    </source>
</evidence>
<dbReference type="PROSITE" id="PS50885">
    <property type="entry name" value="HAMP"/>
    <property type="match status" value="1"/>
</dbReference>
<keyword evidence="5" id="KW-0597">Phosphoprotein</keyword>
<dbReference type="InterPro" id="IPR003594">
    <property type="entry name" value="HATPase_dom"/>
</dbReference>
<accession>A0A2M8WPU7</accession>
<proteinExistence type="predicted"/>
<keyword evidence="10" id="KW-0472">Membrane</keyword>
<feature type="transmembrane region" description="Helical" evidence="10">
    <location>
        <begin position="47"/>
        <end position="67"/>
    </location>
</feature>
<evidence type="ECO:0000259" key="12">
    <source>
        <dbReference type="PROSITE" id="PS50885"/>
    </source>
</evidence>
<dbReference type="RefSeq" id="WP_100367717.1">
    <property type="nucleotide sequence ID" value="NZ_PGTY01000001.1"/>
</dbReference>
<evidence type="ECO:0000256" key="8">
    <source>
        <dbReference type="ARBA" id="ARBA00022777"/>
    </source>
</evidence>
<dbReference type="GO" id="GO:0000155">
    <property type="term" value="F:phosphorelay sensor kinase activity"/>
    <property type="evidence" value="ECO:0007669"/>
    <property type="project" value="InterPro"/>
</dbReference>
<dbReference type="Gene3D" id="1.10.287.130">
    <property type="match status" value="1"/>
</dbReference>
<dbReference type="InterPro" id="IPR050980">
    <property type="entry name" value="2C_sensor_his_kinase"/>
</dbReference>
<dbReference type="SUPFAM" id="SSF55874">
    <property type="entry name" value="ATPase domain of HSP90 chaperone/DNA topoisomerase II/histidine kinase"/>
    <property type="match status" value="1"/>
</dbReference>
<feature type="domain" description="Histidine kinase" evidence="11">
    <location>
        <begin position="125"/>
        <end position="308"/>
    </location>
</feature>
<dbReference type="InterPro" id="IPR003660">
    <property type="entry name" value="HAMP_dom"/>
</dbReference>
<dbReference type="Gene3D" id="3.30.565.10">
    <property type="entry name" value="Histidine kinase-like ATPase, C-terminal domain"/>
    <property type="match status" value="1"/>
</dbReference>
<feature type="domain" description="HAMP" evidence="12">
    <location>
        <begin position="68"/>
        <end position="117"/>
    </location>
</feature>
<dbReference type="InterPro" id="IPR004358">
    <property type="entry name" value="Sig_transdc_His_kin-like_C"/>
</dbReference>
<evidence type="ECO:0000256" key="1">
    <source>
        <dbReference type="ARBA" id="ARBA00000085"/>
    </source>
</evidence>
<dbReference type="InterPro" id="IPR003661">
    <property type="entry name" value="HisK_dim/P_dom"/>
</dbReference>
<dbReference type="AlphaFoldDB" id="A0A2M8WPU7"/>
<dbReference type="SUPFAM" id="SSF47384">
    <property type="entry name" value="Homodimeric domain of signal transducing histidine kinase"/>
    <property type="match status" value="1"/>
</dbReference>
<dbReference type="CDD" id="cd00082">
    <property type="entry name" value="HisKA"/>
    <property type="match status" value="1"/>
</dbReference>
<dbReference type="GO" id="GO:0005524">
    <property type="term" value="F:ATP binding"/>
    <property type="evidence" value="ECO:0007669"/>
    <property type="project" value="UniProtKB-KW"/>
</dbReference>
<dbReference type="OrthoDB" id="9815202at2"/>
<dbReference type="EMBL" id="PGTY01000001">
    <property type="protein sequence ID" value="PJI92958.1"/>
    <property type="molecule type" value="Genomic_DNA"/>
</dbReference>
<dbReference type="PANTHER" id="PTHR44936:SF10">
    <property type="entry name" value="SENSOR PROTEIN RSTB"/>
    <property type="match status" value="1"/>
</dbReference>
<evidence type="ECO:0000256" key="3">
    <source>
        <dbReference type="ARBA" id="ARBA00012438"/>
    </source>
</evidence>
<protein>
    <recommendedName>
        <fullName evidence="3">histidine kinase</fullName>
        <ecNumber evidence="3">2.7.13.3</ecNumber>
    </recommendedName>
</protein>
<comment type="subcellular location">
    <subcellularLocation>
        <location evidence="2">Cell membrane</location>
        <topology evidence="2">Multi-pass membrane protein</topology>
    </subcellularLocation>
</comment>
<dbReference type="InterPro" id="IPR005467">
    <property type="entry name" value="His_kinase_dom"/>
</dbReference>
<reference evidence="13 14" key="1">
    <citation type="submission" date="2017-11" db="EMBL/GenBank/DDBJ databases">
        <title>Genomic Encyclopedia of Archaeal and Bacterial Type Strains, Phase II (KMG-II): From Individual Species to Whole Genera.</title>
        <authorList>
            <person name="Goeker M."/>
        </authorList>
    </citation>
    <scope>NUCLEOTIDE SEQUENCE [LARGE SCALE GENOMIC DNA]</scope>
    <source>
        <strain evidence="13 14">DSM 29128</strain>
    </source>
</reference>
<comment type="catalytic activity">
    <reaction evidence="1">
        <text>ATP + protein L-histidine = ADP + protein N-phospho-L-histidine.</text>
        <dbReference type="EC" id="2.7.13.3"/>
    </reaction>
</comment>
<dbReference type="PROSITE" id="PS50109">
    <property type="entry name" value="HIS_KIN"/>
    <property type="match status" value="1"/>
</dbReference>
<evidence type="ECO:0000256" key="10">
    <source>
        <dbReference type="SAM" id="Phobius"/>
    </source>
</evidence>
<feature type="transmembrane region" description="Helical" evidence="10">
    <location>
        <begin position="12"/>
        <end position="35"/>
    </location>
</feature>
<dbReference type="SMART" id="SM00387">
    <property type="entry name" value="HATPase_c"/>
    <property type="match status" value="1"/>
</dbReference>
<evidence type="ECO:0000256" key="6">
    <source>
        <dbReference type="ARBA" id="ARBA00022679"/>
    </source>
</evidence>
<dbReference type="EC" id="2.7.13.3" evidence="3"/>
<keyword evidence="10" id="KW-1133">Transmembrane helix</keyword>
<dbReference type="SMART" id="SM00388">
    <property type="entry name" value="HisKA"/>
    <property type="match status" value="1"/>
</dbReference>
<evidence type="ECO:0000256" key="9">
    <source>
        <dbReference type="ARBA" id="ARBA00022840"/>
    </source>
</evidence>
<dbReference type="InterPro" id="IPR036890">
    <property type="entry name" value="HATPase_C_sf"/>
</dbReference>
<evidence type="ECO:0000259" key="11">
    <source>
        <dbReference type="PROSITE" id="PS50109"/>
    </source>
</evidence>